<organism evidence="7 8">
    <name type="scientific">Mesobacillus boroniphilus</name>
    <dbReference type="NCBI Taxonomy" id="308892"/>
    <lineage>
        <taxon>Bacteria</taxon>
        <taxon>Bacillati</taxon>
        <taxon>Bacillota</taxon>
        <taxon>Bacilli</taxon>
        <taxon>Bacillales</taxon>
        <taxon>Bacillaceae</taxon>
        <taxon>Mesobacillus</taxon>
    </lineage>
</organism>
<name>A0A944CNL4_9BACI</name>
<comment type="subcellular location">
    <subcellularLocation>
        <location evidence="4">Secreted</location>
    </subcellularLocation>
    <subcellularLocation>
        <location evidence="4">Bacterial flagellum</location>
    </subcellularLocation>
</comment>
<protein>
    <recommendedName>
        <fullName evidence="2 4">Flagellin</fullName>
    </recommendedName>
</protein>
<evidence type="ECO:0000256" key="3">
    <source>
        <dbReference type="ARBA" id="ARBA00023143"/>
    </source>
</evidence>
<dbReference type="RefSeq" id="WP_213370418.1">
    <property type="nucleotide sequence ID" value="NZ_QTKX01000002.1"/>
</dbReference>
<dbReference type="AlphaFoldDB" id="A0A944CNL4"/>
<dbReference type="Gene3D" id="6.10.10.10">
    <property type="entry name" value="Flagellar export chaperone, C-terminal domain"/>
    <property type="match status" value="1"/>
</dbReference>
<dbReference type="GO" id="GO:0005576">
    <property type="term" value="C:extracellular region"/>
    <property type="evidence" value="ECO:0007669"/>
    <property type="project" value="UniProtKB-SubCell"/>
</dbReference>
<dbReference type="Gene3D" id="3.30.70.2120">
    <property type="match status" value="1"/>
</dbReference>
<dbReference type="Gene3D" id="1.20.1330.10">
    <property type="entry name" value="f41 fragment of flagellin, N-terminal domain"/>
    <property type="match status" value="2"/>
</dbReference>
<comment type="similarity">
    <text evidence="1 4">Belongs to the bacterial flagellin family.</text>
</comment>
<dbReference type="InterPro" id="IPR042187">
    <property type="entry name" value="Flagellin_C_sub2"/>
</dbReference>
<dbReference type="Pfam" id="PF00700">
    <property type="entry name" value="Flagellin_C"/>
    <property type="match status" value="1"/>
</dbReference>
<proteinExistence type="inferred from homology"/>
<evidence type="ECO:0000313" key="7">
    <source>
        <dbReference type="EMBL" id="MBS8265787.1"/>
    </source>
</evidence>
<dbReference type="GO" id="GO:0009288">
    <property type="term" value="C:bacterial-type flagellum"/>
    <property type="evidence" value="ECO:0007669"/>
    <property type="project" value="UniProtKB-SubCell"/>
</dbReference>
<comment type="function">
    <text evidence="4">Flagellin is the subunit protein which polymerizes to form the filaments of bacterial flagella.</text>
</comment>
<evidence type="ECO:0000259" key="5">
    <source>
        <dbReference type="Pfam" id="PF00669"/>
    </source>
</evidence>
<gene>
    <name evidence="7" type="ORF">DYI25_15275</name>
</gene>
<evidence type="ECO:0000313" key="8">
    <source>
        <dbReference type="Proteomes" id="UP000761411"/>
    </source>
</evidence>
<dbReference type="SUPFAM" id="SSF64518">
    <property type="entry name" value="Phase 1 flagellin"/>
    <property type="match status" value="1"/>
</dbReference>
<dbReference type="InterPro" id="IPR001029">
    <property type="entry name" value="Flagellin_N"/>
</dbReference>
<dbReference type="PANTHER" id="PTHR42792:SF2">
    <property type="entry name" value="FLAGELLIN"/>
    <property type="match status" value="1"/>
</dbReference>
<dbReference type="PANTHER" id="PTHR42792">
    <property type="entry name" value="FLAGELLIN"/>
    <property type="match status" value="1"/>
</dbReference>
<dbReference type="GO" id="GO:0005198">
    <property type="term" value="F:structural molecule activity"/>
    <property type="evidence" value="ECO:0007669"/>
    <property type="project" value="UniProtKB-UniRule"/>
</dbReference>
<keyword evidence="8" id="KW-1185">Reference proteome</keyword>
<feature type="domain" description="Flagellin C-terminal" evidence="6">
    <location>
        <begin position="541"/>
        <end position="623"/>
    </location>
</feature>
<dbReference type="Pfam" id="PF00669">
    <property type="entry name" value="Flagellin_N"/>
    <property type="match status" value="1"/>
</dbReference>
<evidence type="ECO:0000259" key="6">
    <source>
        <dbReference type="Pfam" id="PF00700"/>
    </source>
</evidence>
<dbReference type="PRINTS" id="PR00207">
    <property type="entry name" value="FLAGELLIN"/>
</dbReference>
<reference evidence="7 8" key="1">
    <citation type="journal article" date="2021" name="Microorganisms">
        <title>Bacterial Dimethylsulfoniopropionate Biosynthesis in the East China Sea.</title>
        <authorList>
            <person name="Liu J."/>
            <person name="Zhang Y."/>
            <person name="Liu J."/>
            <person name="Zhong H."/>
            <person name="Williams B.T."/>
            <person name="Zheng Y."/>
            <person name="Curson A.R.J."/>
            <person name="Sun C."/>
            <person name="Sun H."/>
            <person name="Song D."/>
            <person name="Wagner Mackenzie B."/>
            <person name="Bermejo Martinez A."/>
            <person name="Todd J.D."/>
            <person name="Zhang X.H."/>
        </authorList>
    </citation>
    <scope>NUCLEOTIDE SEQUENCE [LARGE SCALE GENOMIC DNA]</scope>
    <source>
        <strain evidence="7 8">ESS08</strain>
    </source>
</reference>
<evidence type="ECO:0000256" key="1">
    <source>
        <dbReference type="ARBA" id="ARBA00005709"/>
    </source>
</evidence>
<accession>A0A944CNL4</accession>
<feature type="domain" description="Flagellin N-terminal" evidence="5">
    <location>
        <begin position="3"/>
        <end position="139"/>
    </location>
</feature>
<dbReference type="InterPro" id="IPR001492">
    <property type="entry name" value="Flagellin"/>
</dbReference>
<dbReference type="EMBL" id="QTKX01000002">
    <property type="protein sequence ID" value="MBS8265787.1"/>
    <property type="molecule type" value="Genomic_DNA"/>
</dbReference>
<evidence type="ECO:0000256" key="4">
    <source>
        <dbReference type="RuleBase" id="RU362073"/>
    </source>
</evidence>
<evidence type="ECO:0000256" key="2">
    <source>
        <dbReference type="ARBA" id="ARBA00020110"/>
    </source>
</evidence>
<comment type="caution">
    <text evidence="7">The sequence shown here is derived from an EMBL/GenBank/DDBJ whole genome shotgun (WGS) entry which is preliminary data.</text>
</comment>
<sequence>MRINHNISALNAYRNLAVNNTNTAKSLEKLSSGLRINKASDDAAGLAISEKMRSQIRGLEMAERNALDGISLIQTAEGALSSSHDILQRMRELAVQAANDSYTDTDRAEIQKEVNQLTSELNRIGNATEFNSASLLNGSRMNTLSTNGKVFADGAGSKFDDVTGMDLTVGSELEPGSYTINVFKSPAGALLANGAETEVVELSASDLTITGSATPTFTGNGITYDRGQGNPAPALNDTITLEMLDAATFSVKDSSGTINDTYTIGEQYNNHGISFRIEDASGFVAGNKAEFTIDAESGTVGTLQQGFAAANTGNNDVTFVQPIMVTTAAEAGDWNLTKNGADWLVKFTPAGGSTPTVSDTVGETGLYDNHGISFQFASADMADGDKITFSTTGAQPFYKYSVEMGGVEQVVAPSVADGVEPIVMAFDVTEGLSLNSLGLKEGSFSFEIQEVTTGKDGSLNFQIGANAGQSVTLEVNDMRAKALKVSADTAGETSVTLQNGTQQKVWYTTAADVNDGVSAENTEFAVDVTSHEKAQAAITVFSDAIQQVSSERARLGSIQNRLEHTVNNLRTMTENVTSSESRIRDLDMAKEMSTFTKNNILNQAAQAMLSQANQMPQGVLQLLK</sequence>
<dbReference type="Proteomes" id="UP000761411">
    <property type="component" value="Unassembled WGS sequence"/>
</dbReference>
<dbReference type="InterPro" id="IPR046358">
    <property type="entry name" value="Flagellin_C"/>
</dbReference>
<keyword evidence="3 4" id="KW-0975">Bacterial flagellum</keyword>
<keyword evidence="4" id="KW-0964">Secreted</keyword>